<dbReference type="KEGG" id="aee:IM676_14675"/>
<evidence type="ECO:0000313" key="1">
    <source>
        <dbReference type="EMBL" id="QOV21941.1"/>
    </source>
</evidence>
<dbReference type="GO" id="GO:0008915">
    <property type="term" value="F:lipid-A-disaccharide synthase activity"/>
    <property type="evidence" value="ECO:0007669"/>
    <property type="project" value="InterPro"/>
</dbReference>
<accession>A0A7U3NM96</accession>
<reference evidence="2" key="1">
    <citation type="submission" date="2020-10" db="EMBL/GenBank/DDBJ databases">
        <title>Genome-based taxonomic classification of the species Anabaenopsis elenkinii.</title>
        <authorList>
            <person name="Delbaje E."/>
            <person name="Andreote A.P.D."/>
            <person name="Pellegrinetti T.A."/>
            <person name="Cruz R.B."/>
            <person name="Branco L.H.Z."/>
            <person name="Fiore M.F."/>
        </authorList>
    </citation>
    <scope>NUCLEOTIDE SEQUENCE [LARGE SCALE GENOMIC DNA]</scope>
    <source>
        <strain evidence="2">CCIBt3563</strain>
    </source>
</reference>
<proteinExistence type="predicted"/>
<name>A0A7U3NM96_9CYAN</name>
<evidence type="ECO:0000313" key="2">
    <source>
        <dbReference type="Proteomes" id="UP000593846"/>
    </source>
</evidence>
<organism evidence="1 2">
    <name type="scientific">Anabaenopsis elenkinii CCIBt3563</name>
    <dbReference type="NCBI Taxonomy" id="2779889"/>
    <lineage>
        <taxon>Bacteria</taxon>
        <taxon>Bacillati</taxon>
        <taxon>Cyanobacteriota</taxon>
        <taxon>Cyanophyceae</taxon>
        <taxon>Nostocales</taxon>
        <taxon>Nodulariaceae</taxon>
        <taxon>Anabaenopsis</taxon>
    </lineage>
</organism>
<dbReference type="RefSeq" id="WP_200987582.1">
    <property type="nucleotide sequence ID" value="NZ_CP063311.1"/>
</dbReference>
<keyword evidence="2" id="KW-1185">Reference proteome</keyword>
<dbReference type="Proteomes" id="UP000593846">
    <property type="component" value="Chromosome"/>
</dbReference>
<dbReference type="PANTHER" id="PTHR30372">
    <property type="entry name" value="LIPID-A-DISACCHARIDE SYNTHASE"/>
    <property type="match status" value="1"/>
</dbReference>
<dbReference type="PANTHER" id="PTHR30372:SF6">
    <property type="entry name" value="LIPID-A-DISACCHARIDE SYNTHASE"/>
    <property type="match status" value="1"/>
</dbReference>
<dbReference type="EMBL" id="CP063311">
    <property type="protein sequence ID" value="QOV21941.1"/>
    <property type="molecule type" value="Genomic_DNA"/>
</dbReference>
<gene>
    <name evidence="1" type="ORF">IM676_14675</name>
</gene>
<protein>
    <submittedName>
        <fullName evidence="1">Lipid-A-disaccharide synthase</fullName>
    </submittedName>
</protein>
<dbReference type="GO" id="GO:0005543">
    <property type="term" value="F:phospholipid binding"/>
    <property type="evidence" value="ECO:0007669"/>
    <property type="project" value="TreeGrafter"/>
</dbReference>
<dbReference type="GO" id="GO:0016020">
    <property type="term" value="C:membrane"/>
    <property type="evidence" value="ECO:0007669"/>
    <property type="project" value="GOC"/>
</dbReference>
<dbReference type="GO" id="GO:0009245">
    <property type="term" value="P:lipid A biosynthetic process"/>
    <property type="evidence" value="ECO:0007669"/>
    <property type="project" value="InterPro"/>
</dbReference>
<dbReference type="InterPro" id="IPR003835">
    <property type="entry name" value="Glyco_trans_19"/>
</dbReference>
<dbReference type="AlphaFoldDB" id="A0A7U3NM96"/>
<sequence>MTKPVDILVLSNGPGEVTTWVRPFVKSLREKLGDDPCVVRISVVLSPCPNASGKEAAIALSYPEVDRVQAPEHFWRFLLWGQTAQNWDWRDRGVVVFLGGDQIFPVVIGKKLGYRTVVYAEWDARWYDWIDRFGVMQAKVAQKVPPKYAHKFTVVGDLMVEAQRLEQVLTPNSSPNTEIIGLLPGSKAAKLAQGVPLCLAIAEYIHTRRPHTRFIIPLAPTLDLQTLASFADAQQNPFVKVFGSSPAVLVESEHPILKTDKGLSVELCRENPAYELLSHCSICLTTVGANTAELGALAVPMIVLIPTQQLDAMRSWDGLPGLLANLPGLGSTFAKVINWLVLSRKGLLAWPNIWAQEEIVPELVGKLQPPEVGEMVLDFLTHPEKLAAIRDKLRNVRGESGAADKLAQIVTDSVAWRQP</sequence>